<dbReference type="STRING" id="93625.A0A409WU38"/>
<feature type="non-terminal residue" evidence="1">
    <location>
        <position position="1"/>
    </location>
</feature>
<dbReference type="GO" id="GO:0016020">
    <property type="term" value="C:membrane"/>
    <property type="evidence" value="ECO:0007669"/>
    <property type="project" value="InterPro"/>
</dbReference>
<comment type="caution">
    <text evidence="1">The sequence shown here is derived from an EMBL/GenBank/DDBJ whole genome shotgun (WGS) entry which is preliminary data.</text>
</comment>
<dbReference type="OrthoDB" id="1919022at2759"/>
<dbReference type="EMBL" id="NHYD01003187">
    <property type="protein sequence ID" value="PPQ82040.1"/>
    <property type="molecule type" value="Genomic_DNA"/>
</dbReference>
<dbReference type="InterPro" id="IPR002208">
    <property type="entry name" value="SecY/SEC61-alpha"/>
</dbReference>
<dbReference type="Proteomes" id="UP000283269">
    <property type="component" value="Unassembled WGS sequence"/>
</dbReference>
<dbReference type="SUPFAM" id="SSF103491">
    <property type="entry name" value="Preprotein translocase SecY subunit"/>
    <property type="match status" value="1"/>
</dbReference>
<dbReference type="PANTHER" id="PTHR10906">
    <property type="entry name" value="SECY/SEC61-ALPHA FAMILY MEMBER"/>
    <property type="match status" value="1"/>
</dbReference>
<dbReference type="AlphaFoldDB" id="A0A409WU38"/>
<dbReference type="InterPro" id="IPR023201">
    <property type="entry name" value="SecY_dom_sf"/>
</dbReference>
<evidence type="ECO:0000313" key="2">
    <source>
        <dbReference type="Proteomes" id="UP000283269"/>
    </source>
</evidence>
<keyword evidence="2" id="KW-1185">Reference proteome</keyword>
<sequence>FLASRLIPLRLLPLRCLPSVCLPSLGFAAHSATARNRRDHILHVATAHTLKEAVLHPIHTAINIALMLSVMAGYREGAMYVELKQVVPMAAAFGGAIPGLLSVAADLSGAIGSSTGILMAVTIIYKCE</sequence>
<dbReference type="GO" id="GO:0015031">
    <property type="term" value="P:protein transport"/>
    <property type="evidence" value="ECO:0007669"/>
    <property type="project" value="InterPro"/>
</dbReference>
<gene>
    <name evidence="1" type="ORF">CVT25_014588</name>
</gene>
<reference evidence="1 2" key="1">
    <citation type="journal article" date="2018" name="Evol. Lett.">
        <title>Horizontal gene cluster transfer increased hallucinogenic mushroom diversity.</title>
        <authorList>
            <person name="Reynolds H.T."/>
            <person name="Vijayakumar V."/>
            <person name="Gluck-Thaler E."/>
            <person name="Korotkin H.B."/>
            <person name="Matheny P.B."/>
            <person name="Slot J.C."/>
        </authorList>
    </citation>
    <scope>NUCLEOTIDE SEQUENCE [LARGE SCALE GENOMIC DNA]</scope>
    <source>
        <strain evidence="1 2">2631</strain>
    </source>
</reference>
<proteinExistence type="predicted"/>
<evidence type="ECO:0000313" key="1">
    <source>
        <dbReference type="EMBL" id="PPQ82040.1"/>
    </source>
</evidence>
<protein>
    <submittedName>
        <fullName evidence="1">Uncharacterized protein</fullName>
    </submittedName>
</protein>
<organism evidence="1 2">
    <name type="scientific">Psilocybe cyanescens</name>
    <dbReference type="NCBI Taxonomy" id="93625"/>
    <lineage>
        <taxon>Eukaryota</taxon>
        <taxon>Fungi</taxon>
        <taxon>Dikarya</taxon>
        <taxon>Basidiomycota</taxon>
        <taxon>Agaricomycotina</taxon>
        <taxon>Agaricomycetes</taxon>
        <taxon>Agaricomycetidae</taxon>
        <taxon>Agaricales</taxon>
        <taxon>Agaricineae</taxon>
        <taxon>Strophariaceae</taxon>
        <taxon>Psilocybe</taxon>
    </lineage>
</organism>
<name>A0A409WU38_PSICY</name>
<dbReference type="Gene3D" id="1.10.3370.10">
    <property type="entry name" value="SecY subunit domain"/>
    <property type="match status" value="1"/>
</dbReference>
<accession>A0A409WU38</accession>
<dbReference type="InParanoid" id="A0A409WU38"/>